<comment type="subcellular location">
    <subcellularLocation>
        <location evidence="1">Secreted</location>
    </subcellularLocation>
</comment>
<proteinExistence type="predicted"/>
<evidence type="ECO:0000259" key="8">
    <source>
        <dbReference type="PROSITE" id="PS50240"/>
    </source>
</evidence>
<protein>
    <submittedName>
        <fullName evidence="9">CTRA protein</fullName>
    </submittedName>
</protein>
<dbReference type="Pfam" id="PF00089">
    <property type="entry name" value="Trypsin"/>
    <property type="match status" value="1"/>
</dbReference>
<name>A0A7L1XKZ0_9AVES</name>
<keyword evidence="7" id="KW-1015">Disulfide bond</keyword>
<evidence type="ECO:0000256" key="1">
    <source>
        <dbReference type="ARBA" id="ARBA00004613"/>
    </source>
</evidence>
<keyword evidence="10" id="KW-1185">Reference proteome</keyword>
<comment type="caution">
    <text evidence="9">The sequence shown here is derived from an EMBL/GenBank/DDBJ whole genome shotgun (WGS) entry which is preliminary data.</text>
</comment>
<dbReference type="InterPro" id="IPR043504">
    <property type="entry name" value="Peptidase_S1_PA_chymotrypsin"/>
</dbReference>
<evidence type="ECO:0000256" key="4">
    <source>
        <dbReference type="ARBA" id="ARBA00022801"/>
    </source>
</evidence>
<feature type="domain" description="Peptidase S1" evidence="8">
    <location>
        <begin position="1"/>
        <end position="96"/>
    </location>
</feature>
<feature type="non-terminal residue" evidence="9">
    <location>
        <position position="96"/>
    </location>
</feature>
<dbReference type="OrthoDB" id="546450at2759"/>
<evidence type="ECO:0000313" key="9">
    <source>
        <dbReference type="EMBL" id="NXP09514.1"/>
    </source>
</evidence>
<sequence>EEELATRLQEAEISLRSHQVCVSYWEQNIEEASICGGVVRAACCVGDSGWPLVCVIDRHYKLASISSWDSDKCHLESPVIYPKVSACGHWISTVTS</sequence>
<dbReference type="SUPFAM" id="SSF50494">
    <property type="entry name" value="Trypsin-like serine proteases"/>
    <property type="match status" value="1"/>
</dbReference>
<keyword evidence="4" id="KW-0378">Hydrolase</keyword>
<dbReference type="PROSITE" id="PS50240">
    <property type="entry name" value="TRYPSIN_DOM"/>
    <property type="match status" value="1"/>
</dbReference>
<evidence type="ECO:0000256" key="7">
    <source>
        <dbReference type="ARBA" id="ARBA00023157"/>
    </source>
</evidence>
<dbReference type="GO" id="GO:0004252">
    <property type="term" value="F:serine-type endopeptidase activity"/>
    <property type="evidence" value="ECO:0007669"/>
    <property type="project" value="InterPro"/>
</dbReference>
<dbReference type="GO" id="GO:0005576">
    <property type="term" value="C:extracellular region"/>
    <property type="evidence" value="ECO:0007669"/>
    <property type="project" value="UniProtKB-SubCell"/>
</dbReference>
<dbReference type="AlphaFoldDB" id="A0A7L1XKZ0"/>
<evidence type="ECO:0000256" key="5">
    <source>
        <dbReference type="ARBA" id="ARBA00022825"/>
    </source>
</evidence>
<dbReference type="EMBL" id="VXBW01004663">
    <property type="protein sequence ID" value="NXP09514.1"/>
    <property type="molecule type" value="Genomic_DNA"/>
</dbReference>
<dbReference type="InterPro" id="IPR001254">
    <property type="entry name" value="Trypsin_dom"/>
</dbReference>
<evidence type="ECO:0000256" key="6">
    <source>
        <dbReference type="ARBA" id="ARBA00023145"/>
    </source>
</evidence>
<keyword evidence="3" id="KW-0645">Protease</keyword>
<dbReference type="InterPro" id="IPR009003">
    <property type="entry name" value="Peptidase_S1_PA"/>
</dbReference>
<reference evidence="9 10" key="1">
    <citation type="submission" date="2019-09" db="EMBL/GenBank/DDBJ databases">
        <title>Bird 10,000 Genomes (B10K) Project - Family phase.</title>
        <authorList>
            <person name="Zhang G."/>
        </authorList>
    </citation>
    <scope>NUCLEOTIDE SEQUENCE [LARGE SCALE GENOMIC DNA]</scope>
    <source>
        <strain evidence="9">B10K-DU-002-47</strain>
        <tissue evidence="9">Muscle</tissue>
    </source>
</reference>
<dbReference type="GO" id="GO:0006508">
    <property type="term" value="P:proteolysis"/>
    <property type="evidence" value="ECO:0007669"/>
    <property type="project" value="UniProtKB-KW"/>
</dbReference>
<dbReference type="PANTHER" id="PTHR24250">
    <property type="entry name" value="CHYMOTRYPSIN-RELATED"/>
    <property type="match status" value="1"/>
</dbReference>
<evidence type="ECO:0000313" key="10">
    <source>
        <dbReference type="Proteomes" id="UP000565698"/>
    </source>
</evidence>
<keyword evidence="2" id="KW-0964">Secreted</keyword>
<evidence type="ECO:0000256" key="3">
    <source>
        <dbReference type="ARBA" id="ARBA00022670"/>
    </source>
</evidence>
<organism evidence="9 10">
    <name type="scientific">Thinocorus orbignyianus</name>
    <dbReference type="NCBI Taxonomy" id="161742"/>
    <lineage>
        <taxon>Eukaryota</taxon>
        <taxon>Metazoa</taxon>
        <taxon>Chordata</taxon>
        <taxon>Craniata</taxon>
        <taxon>Vertebrata</taxon>
        <taxon>Euteleostomi</taxon>
        <taxon>Archelosauria</taxon>
        <taxon>Archosauria</taxon>
        <taxon>Dinosauria</taxon>
        <taxon>Saurischia</taxon>
        <taxon>Theropoda</taxon>
        <taxon>Coelurosauria</taxon>
        <taxon>Aves</taxon>
        <taxon>Neognathae</taxon>
        <taxon>Neoaves</taxon>
        <taxon>Aequornithes</taxon>
        <taxon>Ciconiiformes</taxon>
        <taxon>Thinocoridae</taxon>
        <taxon>Thinocorus</taxon>
    </lineage>
</organism>
<keyword evidence="6" id="KW-0865">Zymogen</keyword>
<feature type="non-terminal residue" evidence="9">
    <location>
        <position position="1"/>
    </location>
</feature>
<dbReference type="Proteomes" id="UP000565698">
    <property type="component" value="Unassembled WGS sequence"/>
</dbReference>
<evidence type="ECO:0000256" key="2">
    <source>
        <dbReference type="ARBA" id="ARBA00022525"/>
    </source>
</evidence>
<accession>A0A7L1XKZ0</accession>
<dbReference type="Gene3D" id="2.40.10.10">
    <property type="entry name" value="Trypsin-like serine proteases"/>
    <property type="match status" value="1"/>
</dbReference>
<keyword evidence="5" id="KW-0720">Serine protease</keyword>
<dbReference type="PANTHER" id="PTHR24250:SF65">
    <property type="entry name" value="CHYMOTRYPSINOGEN B"/>
    <property type="match status" value="1"/>
</dbReference>
<gene>
    <name evidence="9" type="primary">Ctra</name>
    <name evidence="9" type="ORF">THIORB_R15344</name>
</gene>